<dbReference type="GO" id="GO:0000155">
    <property type="term" value="F:phosphorelay sensor kinase activity"/>
    <property type="evidence" value="ECO:0007669"/>
    <property type="project" value="InterPro"/>
</dbReference>
<evidence type="ECO:0000256" key="3">
    <source>
        <dbReference type="ARBA" id="ARBA00022553"/>
    </source>
</evidence>
<dbReference type="SMART" id="SM00387">
    <property type="entry name" value="HATPase_c"/>
    <property type="match status" value="1"/>
</dbReference>
<dbReference type="PRINTS" id="PR00344">
    <property type="entry name" value="BCTRLSENSOR"/>
</dbReference>
<evidence type="ECO:0000256" key="4">
    <source>
        <dbReference type="SAM" id="Phobius"/>
    </source>
</evidence>
<accession>A0A917FG18</accession>
<sequence>MIMRLSTALDSTKWFPGGPLLDRVLKIIAIILLVEAIPLGTAWVLTQLNTRAEYREAEINAQKTAYILLHNFDQTIEPVESLMLNLANQLNPSSSPTEIYDFLRTLSIPAPIVQLSVVDKEGFIVATSIAAPGGSPINVADREHFRVHFGANPFKGLYISKPVLGRITKRWTIQFSRPWYDHSGELRGIIVASYNVYDFISFYNRLRIDPNSLISLIGTDGVVRARAAATVSFGENIGEEPNFRRLLENQEAPYQQVSAIDGIDRIGYYVRSERYPVIMLVAYDKVYIRSQGEDFRLAIWITAGGLGLVLLALAYVALSYHRLQQKVRASVLRESARQREVHFLEAMAGVPGVCVVHVTADGSRQIGDTSGSVLPELIHEYVASPRFLAATRNLTGPQVSVEYFAKDGEEFEVQLMIAPLEEIDGGAQGAPQKPSDLVVFAVDQTSKRIEENNLYQMSKLASLGEVATGLAHEINQPLGVIRLAATNALTGLHKNMPDEHMEAKLNRIIQQTVRMSRIIDHMRIFGRKSGFRLEPSDPMEAIDGALQVVGAQLRLENVSISVSGASDDLRVLCRQDQLEQVIINLLQNARDAIRDRRRSVGMDYLGAIAIEITLEHGDTNAPMVSISVKDNAGGIPDHVLDKVFQPFFTTKPPGQGTGLGLSVSFGIIRDHAGTLSVENAFEGAVFTVRLPALHEPQHAPLRQEQPTGV</sequence>
<keyword evidence="4" id="KW-0812">Transmembrane</keyword>
<keyword evidence="4" id="KW-0472">Membrane</keyword>
<protein>
    <recommendedName>
        <fullName evidence="2">histidine kinase</fullName>
        <ecNumber evidence="2">2.7.13.3</ecNumber>
    </recommendedName>
</protein>
<dbReference type="AlphaFoldDB" id="A0A917FG18"/>
<dbReference type="InterPro" id="IPR003661">
    <property type="entry name" value="HisK_dim/P_dom"/>
</dbReference>
<keyword evidence="4" id="KW-1133">Transmembrane helix</keyword>
<evidence type="ECO:0000259" key="5">
    <source>
        <dbReference type="PROSITE" id="PS50109"/>
    </source>
</evidence>
<keyword evidence="3" id="KW-0597">Phosphoprotein</keyword>
<evidence type="ECO:0000313" key="6">
    <source>
        <dbReference type="EMBL" id="GGF81899.1"/>
    </source>
</evidence>
<dbReference type="SUPFAM" id="SSF55874">
    <property type="entry name" value="ATPase domain of HSP90 chaperone/DNA topoisomerase II/histidine kinase"/>
    <property type="match status" value="1"/>
</dbReference>
<dbReference type="Gene3D" id="3.30.450.20">
    <property type="entry name" value="PAS domain"/>
    <property type="match status" value="2"/>
</dbReference>
<dbReference type="EC" id="2.7.13.3" evidence="2"/>
<dbReference type="PANTHER" id="PTHR43065">
    <property type="entry name" value="SENSOR HISTIDINE KINASE"/>
    <property type="match status" value="1"/>
</dbReference>
<comment type="catalytic activity">
    <reaction evidence="1">
        <text>ATP + protein L-histidine = ADP + protein N-phospho-L-histidine.</text>
        <dbReference type="EC" id="2.7.13.3"/>
    </reaction>
</comment>
<gene>
    <name evidence="6" type="ORF">GCM10007301_47530</name>
</gene>
<dbReference type="InterPro" id="IPR036097">
    <property type="entry name" value="HisK_dim/P_sf"/>
</dbReference>
<dbReference type="SMART" id="SM00388">
    <property type="entry name" value="HisKA"/>
    <property type="match status" value="1"/>
</dbReference>
<dbReference type="InterPro" id="IPR004358">
    <property type="entry name" value="Sig_transdc_His_kin-like_C"/>
</dbReference>
<comment type="caution">
    <text evidence="6">The sequence shown here is derived from an EMBL/GenBank/DDBJ whole genome shotgun (WGS) entry which is preliminary data.</text>
</comment>
<feature type="domain" description="Histidine kinase" evidence="5">
    <location>
        <begin position="469"/>
        <end position="694"/>
    </location>
</feature>
<dbReference type="CDD" id="cd12914">
    <property type="entry name" value="PDC1_DGC_like"/>
    <property type="match status" value="1"/>
</dbReference>
<evidence type="ECO:0000256" key="1">
    <source>
        <dbReference type="ARBA" id="ARBA00000085"/>
    </source>
</evidence>
<dbReference type="CDD" id="cd00082">
    <property type="entry name" value="HisKA"/>
    <property type="match status" value="1"/>
</dbReference>
<dbReference type="SUPFAM" id="SSF47384">
    <property type="entry name" value="Homodimeric domain of signal transducing histidine kinase"/>
    <property type="match status" value="1"/>
</dbReference>
<feature type="transmembrane region" description="Helical" evidence="4">
    <location>
        <begin position="297"/>
        <end position="318"/>
    </location>
</feature>
<proteinExistence type="predicted"/>
<feature type="transmembrane region" description="Helical" evidence="4">
    <location>
        <begin position="24"/>
        <end position="45"/>
    </location>
</feature>
<dbReference type="Pfam" id="PF02518">
    <property type="entry name" value="HATPase_c"/>
    <property type="match status" value="1"/>
</dbReference>
<reference evidence="6" key="2">
    <citation type="submission" date="2020-09" db="EMBL/GenBank/DDBJ databases">
        <authorList>
            <person name="Sun Q."/>
            <person name="Sedlacek I."/>
        </authorList>
    </citation>
    <scope>NUCLEOTIDE SEQUENCE</scope>
    <source>
        <strain evidence="6">CCM 7897</strain>
    </source>
</reference>
<dbReference type="InterPro" id="IPR036890">
    <property type="entry name" value="HATPase_C_sf"/>
</dbReference>
<evidence type="ECO:0000313" key="7">
    <source>
        <dbReference type="Proteomes" id="UP000606044"/>
    </source>
</evidence>
<organism evidence="6 7">
    <name type="scientific">Azorhizobium oxalatiphilum</name>
    <dbReference type="NCBI Taxonomy" id="980631"/>
    <lineage>
        <taxon>Bacteria</taxon>
        <taxon>Pseudomonadati</taxon>
        <taxon>Pseudomonadota</taxon>
        <taxon>Alphaproteobacteria</taxon>
        <taxon>Hyphomicrobiales</taxon>
        <taxon>Xanthobacteraceae</taxon>
        <taxon>Azorhizobium</taxon>
    </lineage>
</organism>
<dbReference type="InterPro" id="IPR003594">
    <property type="entry name" value="HATPase_dom"/>
</dbReference>
<keyword evidence="7" id="KW-1185">Reference proteome</keyword>
<dbReference type="Gene3D" id="1.10.287.130">
    <property type="match status" value="1"/>
</dbReference>
<dbReference type="Gene3D" id="3.30.565.10">
    <property type="entry name" value="Histidine kinase-like ATPase, C-terminal domain"/>
    <property type="match status" value="1"/>
</dbReference>
<name>A0A917FG18_9HYPH</name>
<dbReference type="InterPro" id="IPR005467">
    <property type="entry name" value="His_kinase_dom"/>
</dbReference>
<dbReference type="Pfam" id="PF00512">
    <property type="entry name" value="HisKA"/>
    <property type="match status" value="1"/>
</dbReference>
<evidence type="ECO:0000256" key="2">
    <source>
        <dbReference type="ARBA" id="ARBA00012438"/>
    </source>
</evidence>
<dbReference type="PROSITE" id="PS50109">
    <property type="entry name" value="HIS_KIN"/>
    <property type="match status" value="1"/>
</dbReference>
<dbReference type="EMBL" id="BMCT01000009">
    <property type="protein sequence ID" value="GGF81899.1"/>
    <property type="molecule type" value="Genomic_DNA"/>
</dbReference>
<dbReference type="PANTHER" id="PTHR43065:SF42">
    <property type="entry name" value="TWO-COMPONENT SENSOR PPRA"/>
    <property type="match status" value="1"/>
</dbReference>
<reference evidence="6" key="1">
    <citation type="journal article" date="2014" name="Int. J. Syst. Evol. Microbiol.">
        <title>Complete genome sequence of Corynebacterium casei LMG S-19264T (=DSM 44701T), isolated from a smear-ripened cheese.</title>
        <authorList>
            <consortium name="US DOE Joint Genome Institute (JGI-PGF)"/>
            <person name="Walter F."/>
            <person name="Albersmeier A."/>
            <person name="Kalinowski J."/>
            <person name="Ruckert C."/>
        </authorList>
    </citation>
    <scope>NUCLEOTIDE SEQUENCE</scope>
    <source>
        <strain evidence="6">CCM 7897</strain>
    </source>
</reference>
<dbReference type="CDD" id="cd12915">
    <property type="entry name" value="PDC2_DGC_like"/>
    <property type="match status" value="1"/>
</dbReference>
<dbReference type="Proteomes" id="UP000606044">
    <property type="component" value="Unassembled WGS sequence"/>
</dbReference>